<keyword evidence="8 11" id="KW-1133">Transmembrane helix</keyword>
<evidence type="ECO:0000256" key="6">
    <source>
        <dbReference type="ARBA" id="ARBA00022692"/>
    </source>
</evidence>
<dbReference type="InterPro" id="IPR005989">
    <property type="entry name" value="Suc_symporter_pln"/>
</dbReference>
<feature type="transmembrane region" description="Helical" evidence="11">
    <location>
        <begin position="68"/>
        <end position="86"/>
    </location>
</feature>
<keyword evidence="7" id="KW-0769">Symport</keyword>
<evidence type="ECO:0000256" key="3">
    <source>
        <dbReference type="ARBA" id="ARBA00007134"/>
    </source>
</evidence>
<keyword evidence="4" id="KW-0813">Transport</keyword>
<accession>A0AAD2DJF1</accession>
<dbReference type="GO" id="GO:0005773">
    <property type="term" value="C:vacuole"/>
    <property type="evidence" value="ECO:0007669"/>
    <property type="project" value="TreeGrafter"/>
</dbReference>
<evidence type="ECO:0000256" key="2">
    <source>
        <dbReference type="ARBA" id="ARBA00004914"/>
    </source>
</evidence>
<dbReference type="AlphaFoldDB" id="A0AAD2DJF1"/>
<dbReference type="PANTHER" id="PTHR19432">
    <property type="entry name" value="SUGAR TRANSPORTER"/>
    <property type="match status" value="1"/>
</dbReference>
<dbReference type="Gene3D" id="1.20.1250.20">
    <property type="entry name" value="MFS general substrate transporter like domains"/>
    <property type="match status" value="1"/>
</dbReference>
<evidence type="ECO:0000256" key="5">
    <source>
        <dbReference type="ARBA" id="ARBA00022597"/>
    </source>
</evidence>
<dbReference type="Proteomes" id="UP000834106">
    <property type="component" value="Chromosome 1"/>
</dbReference>
<protein>
    <recommendedName>
        <fullName evidence="14">Sucrose transporter</fullName>
    </recommendedName>
</protein>
<evidence type="ECO:0000313" key="13">
    <source>
        <dbReference type="Proteomes" id="UP000834106"/>
    </source>
</evidence>
<comment type="subcellular location">
    <subcellularLocation>
        <location evidence="1">Membrane</location>
        <topology evidence="1">Multi-pass membrane protein</topology>
    </subcellularLocation>
</comment>
<evidence type="ECO:0000256" key="7">
    <source>
        <dbReference type="ARBA" id="ARBA00022847"/>
    </source>
</evidence>
<feature type="transmembrane region" description="Helical" evidence="11">
    <location>
        <begin position="333"/>
        <end position="352"/>
    </location>
</feature>
<keyword evidence="5" id="KW-0762">Sugar transport</keyword>
<evidence type="ECO:0000256" key="8">
    <source>
        <dbReference type="ARBA" id="ARBA00022989"/>
    </source>
</evidence>
<evidence type="ECO:0000256" key="10">
    <source>
        <dbReference type="ARBA" id="ARBA00044504"/>
    </source>
</evidence>
<feature type="transmembrane region" description="Helical" evidence="11">
    <location>
        <begin position="302"/>
        <end position="321"/>
    </location>
</feature>
<evidence type="ECO:0000256" key="1">
    <source>
        <dbReference type="ARBA" id="ARBA00004141"/>
    </source>
</evidence>
<feature type="transmembrane region" description="Helical" evidence="11">
    <location>
        <begin position="379"/>
        <end position="405"/>
    </location>
</feature>
<keyword evidence="13" id="KW-1185">Reference proteome</keyword>
<name>A0AAD2DJF1_9LAMI</name>
<comment type="similarity">
    <text evidence="10">Belongs to the major facilitator superfamily. Phosphate:H(+) symporter (TC 2.A.1.9) family.</text>
</comment>
<sequence>MVAAIASGIQFGWALQLSLLTPYVQLLGIPHKWAAFIWLCGPVSGMLVQPVVGYYSDNCSSWFGRRRPFIAAGSALVSIAVFLIGFAADLGHSSGDPLGNSPKPRAIAVFVVGFWVLDVANNMLQGPCRAFLADLSGGNARRMSTANALFSFFMAVGNVLGYAAGSYTHLYKMFPFSKTKACDVYCANLKSCFFLSIALLITLTVLALSMVHEKATGTTPSTGEQTGGVVECSKKEGGIPVLGELFAALKDLPRPMWILMLVTCLNWVAWFPFLLFDTDWMGKEVFGGKVGDNGLYDRGVRAGALGLMLNSVVLGFTSLGVEFSGRRLGGAKRLWGIVNFLLAVCLVMTVLITKLAESTRRYTTTSGGGTTALKPEAGVVAGALTLFAVLGIPQAVTFSIPFALASIFSSEHGAGQGLSLGVLNLAIVIPQMVVSVVSGPWDEWFGGGNLPAFIAGAVAAAASGIVALTMLPSPDISSFKTVTNVVASH</sequence>
<dbReference type="GO" id="GO:0008506">
    <property type="term" value="F:sucrose:proton symporter activity"/>
    <property type="evidence" value="ECO:0007669"/>
    <property type="project" value="TreeGrafter"/>
</dbReference>
<feature type="transmembrane region" description="Helical" evidence="11">
    <location>
        <begin position="450"/>
        <end position="471"/>
    </location>
</feature>
<feature type="transmembrane region" description="Helical" evidence="11">
    <location>
        <begin position="106"/>
        <end position="124"/>
    </location>
</feature>
<keyword evidence="9 11" id="KW-0472">Membrane</keyword>
<feature type="transmembrane region" description="Helical" evidence="11">
    <location>
        <begin position="417"/>
        <end position="438"/>
    </location>
</feature>
<evidence type="ECO:0008006" key="14">
    <source>
        <dbReference type="Google" id="ProtNLM"/>
    </source>
</evidence>
<feature type="transmembrane region" description="Helical" evidence="11">
    <location>
        <begin position="193"/>
        <end position="211"/>
    </location>
</feature>
<feature type="transmembrane region" description="Helical" evidence="11">
    <location>
        <begin position="145"/>
        <end position="165"/>
    </location>
</feature>
<evidence type="ECO:0000256" key="11">
    <source>
        <dbReference type="SAM" id="Phobius"/>
    </source>
</evidence>
<dbReference type="CDD" id="cd17313">
    <property type="entry name" value="MFS_SLC45_SUC"/>
    <property type="match status" value="1"/>
</dbReference>
<reference evidence="12" key="1">
    <citation type="submission" date="2023-05" db="EMBL/GenBank/DDBJ databases">
        <authorList>
            <person name="Huff M."/>
        </authorList>
    </citation>
    <scope>NUCLEOTIDE SEQUENCE</scope>
</reference>
<evidence type="ECO:0000256" key="4">
    <source>
        <dbReference type="ARBA" id="ARBA00022448"/>
    </source>
</evidence>
<evidence type="ECO:0000313" key="12">
    <source>
        <dbReference type="EMBL" id="CAI9754333.1"/>
    </source>
</evidence>
<organism evidence="12 13">
    <name type="scientific">Fraxinus pennsylvanica</name>
    <dbReference type="NCBI Taxonomy" id="56036"/>
    <lineage>
        <taxon>Eukaryota</taxon>
        <taxon>Viridiplantae</taxon>
        <taxon>Streptophyta</taxon>
        <taxon>Embryophyta</taxon>
        <taxon>Tracheophyta</taxon>
        <taxon>Spermatophyta</taxon>
        <taxon>Magnoliopsida</taxon>
        <taxon>eudicotyledons</taxon>
        <taxon>Gunneridae</taxon>
        <taxon>Pentapetalae</taxon>
        <taxon>asterids</taxon>
        <taxon>lamiids</taxon>
        <taxon>Lamiales</taxon>
        <taxon>Oleaceae</taxon>
        <taxon>Oleeae</taxon>
        <taxon>Fraxinus</taxon>
    </lineage>
</organism>
<dbReference type="InterPro" id="IPR011701">
    <property type="entry name" value="MFS"/>
</dbReference>
<feature type="transmembrane region" description="Helical" evidence="11">
    <location>
        <begin position="256"/>
        <end position="276"/>
    </location>
</feature>
<dbReference type="InterPro" id="IPR036259">
    <property type="entry name" value="MFS_trans_sf"/>
</dbReference>
<dbReference type="Pfam" id="PF07690">
    <property type="entry name" value="MFS_1"/>
    <property type="match status" value="1"/>
</dbReference>
<gene>
    <name evidence="12" type="ORF">FPE_LOCUS1764</name>
</gene>
<evidence type="ECO:0000256" key="9">
    <source>
        <dbReference type="ARBA" id="ARBA00023136"/>
    </source>
</evidence>
<dbReference type="GO" id="GO:0005886">
    <property type="term" value="C:plasma membrane"/>
    <property type="evidence" value="ECO:0007669"/>
    <property type="project" value="InterPro"/>
</dbReference>
<feature type="transmembrane region" description="Helical" evidence="11">
    <location>
        <begin position="36"/>
        <end position="56"/>
    </location>
</feature>
<comment type="pathway">
    <text evidence="2">Glycan biosynthesis; sucrose metabolism.</text>
</comment>
<dbReference type="PANTHER" id="PTHR19432:SF70">
    <property type="entry name" value="SUCROSE TRANSPORT PROTEIN SUC1-RELATED"/>
    <property type="match status" value="1"/>
</dbReference>
<dbReference type="NCBIfam" id="TIGR01301">
    <property type="entry name" value="GPH_sucrose"/>
    <property type="match status" value="1"/>
</dbReference>
<proteinExistence type="inferred from homology"/>
<dbReference type="SUPFAM" id="SSF103473">
    <property type="entry name" value="MFS general substrate transporter"/>
    <property type="match status" value="1"/>
</dbReference>
<comment type="similarity">
    <text evidence="3">Belongs to the glycoside-pentoside-hexuronide (GPH) cation symporter transporter (TC 2.A.2.4) family.</text>
</comment>
<dbReference type="EMBL" id="OU503036">
    <property type="protein sequence ID" value="CAI9754333.1"/>
    <property type="molecule type" value="Genomic_DNA"/>
</dbReference>
<keyword evidence="6 11" id="KW-0812">Transmembrane</keyword>